<accession>A0ABU0ITS1</accession>
<dbReference type="EMBL" id="JAUSVS010000006">
    <property type="protein sequence ID" value="MDQ0465395.1"/>
    <property type="molecule type" value="Genomic_DNA"/>
</dbReference>
<organism evidence="1 2">
    <name type="scientific">Caulobacter ginsengisoli</name>
    <dbReference type="NCBI Taxonomy" id="400775"/>
    <lineage>
        <taxon>Bacteria</taxon>
        <taxon>Pseudomonadati</taxon>
        <taxon>Pseudomonadota</taxon>
        <taxon>Alphaproteobacteria</taxon>
        <taxon>Caulobacterales</taxon>
        <taxon>Caulobacteraceae</taxon>
        <taxon>Caulobacter</taxon>
    </lineage>
</organism>
<evidence type="ECO:0008006" key="3">
    <source>
        <dbReference type="Google" id="ProtNLM"/>
    </source>
</evidence>
<name>A0ABU0ITS1_9CAUL</name>
<keyword evidence="2" id="KW-1185">Reference proteome</keyword>
<dbReference type="Proteomes" id="UP001228905">
    <property type="component" value="Unassembled WGS sequence"/>
</dbReference>
<protein>
    <recommendedName>
        <fullName evidence="3">PBP domain-containing protein</fullName>
    </recommendedName>
</protein>
<sequence length="151" mass="15978">MHRRTLLVSLAALGAAASCSQKSDDLAVICDPDLVEAVKRSLTTYQKSHPDSRWTIAQGPPTELIKLAEADGARILITHQLLLADNLQRTRRAPLENRWTVGTPEAPVAVVVTKGAGEAAAKAFAEWLGSIAGQFIFSGATLPNADAPTAP</sequence>
<dbReference type="PROSITE" id="PS51257">
    <property type="entry name" value="PROKAR_LIPOPROTEIN"/>
    <property type="match status" value="1"/>
</dbReference>
<evidence type="ECO:0000313" key="2">
    <source>
        <dbReference type="Proteomes" id="UP001228905"/>
    </source>
</evidence>
<gene>
    <name evidence="1" type="ORF">QO010_003182</name>
</gene>
<proteinExistence type="predicted"/>
<comment type="caution">
    <text evidence="1">The sequence shown here is derived from an EMBL/GenBank/DDBJ whole genome shotgun (WGS) entry which is preliminary data.</text>
</comment>
<dbReference type="RefSeq" id="WP_307350673.1">
    <property type="nucleotide sequence ID" value="NZ_JAUSVS010000006.1"/>
</dbReference>
<reference evidence="1 2" key="1">
    <citation type="submission" date="2023-07" db="EMBL/GenBank/DDBJ databases">
        <title>Genomic Encyclopedia of Type Strains, Phase IV (KMG-IV): sequencing the most valuable type-strain genomes for metagenomic binning, comparative biology and taxonomic classification.</title>
        <authorList>
            <person name="Goeker M."/>
        </authorList>
    </citation>
    <scope>NUCLEOTIDE SEQUENCE [LARGE SCALE GENOMIC DNA]</scope>
    <source>
        <strain evidence="1 2">DSM 18695</strain>
    </source>
</reference>
<evidence type="ECO:0000313" key="1">
    <source>
        <dbReference type="EMBL" id="MDQ0465395.1"/>
    </source>
</evidence>